<name>A0ABS2FNG5_9FIRM</name>
<dbReference type="Proteomes" id="UP000775500">
    <property type="component" value="Unassembled WGS sequence"/>
</dbReference>
<comment type="caution">
    <text evidence="1">The sequence shown here is derived from an EMBL/GenBank/DDBJ whole genome shotgun (WGS) entry which is preliminary data.</text>
</comment>
<dbReference type="EMBL" id="JACJLU010000002">
    <property type="protein sequence ID" value="MBM6830990.1"/>
    <property type="molecule type" value="Genomic_DNA"/>
</dbReference>
<evidence type="ECO:0000313" key="2">
    <source>
        <dbReference type="Proteomes" id="UP000775500"/>
    </source>
</evidence>
<sequence>MEREDVIRKIRKMMAIANDPSASDQKIQLAAYRANKLRIQYKLDDKDLFKKTNSIDDVVNIRLKNKGIGYIRWSLNSLAEIFQCNKVYIGRINFG</sequence>
<evidence type="ECO:0000313" key="1">
    <source>
        <dbReference type="EMBL" id="MBM6830990.1"/>
    </source>
</evidence>
<reference evidence="1 2" key="1">
    <citation type="journal article" date="2021" name="Sci. Rep.">
        <title>The distribution of antibiotic resistance genes in chicken gut microbiota commensals.</title>
        <authorList>
            <person name="Juricova H."/>
            <person name="Matiasovicova J."/>
            <person name="Kubasova T."/>
            <person name="Cejkova D."/>
            <person name="Rychlik I."/>
        </authorList>
    </citation>
    <scope>NUCLEOTIDE SEQUENCE [LARGE SCALE GENOMIC DNA]</scope>
    <source>
        <strain evidence="1 2">An423</strain>
    </source>
</reference>
<evidence type="ECO:0008006" key="3">
    <source>
        <dbReference type="Google" id="ProtNLM"/>
    </source>
</evidence>
<protein>
    <recommendedName>
        <fullName evidence="3">DUF2786 domain-containing protein</fullName>
    </recommendedName>
</protein>
<accession>A0ABS2FNG5</accession>
<proteinExistence type="predicted"/>
<keyword evidence="2" id="KW-1185">Reference proteome</keyword>
<organism evidence="1 2">
    <name type="scientific">Faecalicoccus acidiformans</name>
    <dbReference type="NCBI Taxonomy" id="915173"/>
    <lineage>
        <taxon>Bacteria</taxon>
        <taxon>Bacillati</taxon>
        <taxon>Bacillota</taxon>
        <taxon>Erysipelotrichia</taxon>
        <taxon>Erysipelotrichales</taxon>
        <taxon>Erysipelotrichaceae</taxon>
        <taxon>Faecalicoccus</taxon>
    </lineage>
</organism>
<dbReference type="RefSeq" id="WP_204684938.1">
    <property type="nucleotide sequence ID" value="NZ_JACJLU010000002.1"/>
</dbReference>
<gene>
    <name evidence="1" type="ORF">H5982_02560</name>
</gene>